<dbReference type="InParanoid" id="F6YL47"/>
<dbReference type="Ensembl" id="ENSCINT00000001858.3">
    <property type="protein sequence ID" value="ENSCINP00000001858.3"/>
    <property type="gene ID" value="ENSCING00000001004.3"/>
</dbReference>
<proteinExistence type="predicted"/>
<dbReference type="HOGENOM" id="CLU_2391517_0_0_1"/>
<reference evidence="1" key="2">
    <citation type="submission" date="2025-08" db="UniProtKB">
        <authorList>
            <consortium name="Ensembl"/>
        </authorList>
    </citation>
    <scope>IDENTIFICATION</scope>
</reference>
<protein>
    <submittedName>
        <fullName evidence="1">Uncharacterized protein</fullName>
    </submittedName>
</protein>
<reference evidence="2" key="1">
    <citation type="journal article" date="2002" name="Science">
        <title>The draft genome of Ciona intestinalis: insights into chordate and vertebrate origins.</title>
        <authorList>
            <person name="Dehal P."/>
            <person name="Satou Y."/>
            <person name="Campbell R.K."/>
            <person name="Chapman J."/>
            <person name="Degnan B."/>
            <person name="De Tomaso A."/>
            <person name="Davidson B."/>
            <person name="Di Gregorio A."/>
            <person name="Gelpke M."/>
            <person name="Goodstein D.M."/>
            <person name="Harafuji N."/>
            <person name="Hastings K.E."/>
            <person name="Ho I."/>
            <person name="Hotta K."/>
            <person name="Huang W."/>
            <person name="Kawashima T."/>
            <person name="Lemaire P."/>
            <person name="Martinez D."/>
            <person name="Meinertzhagen I.A."/>
            <person name="Necula S."/>
            <person name="Nonaka M."/>
            <person name="Putnam N."/>
            <person name="Rash S."/>
            <person name="Saiga H."/>
            <person name="Satake M."/>
            <person name="Terry A."/>
            <person name="Yamada L."/>
            <person name="Wang H.G."/>
            <person name="Awazu S."/>
            <person name="Azumi K."/>
            <person name="Boore J."/>
            <person name="Branno M."/>
            <person name="Chin-Bow S."/>
            <person name="DeSantis R."/>
            <person name="Doyle S."/>
            <person name="Francino P."/>
            <person name="Keys D.N."/>
            <person name="Haga S."/>
            <person name="Hayashi H."/>
            <person name="Hino K."/>
            <person name="Imai K.S."/>
            <person name="Inaba K."/>
            <person name="Kano S."/>
            <person name="Kobayashi K."/>
            <person name="Kobayashi M."/>
            <person name="Lee B.I."/>
            <person name="Makabe K.W."/>
            <person name="Manohar C."/>
            <person name="Matassi G."/>
            <person name="Medina M."/>
            <person name="Mochizuki Y."/>
            <person name="Mount S."/>
            <person name="Morishita T."/>
            <person name="Miura S."/>
            <person name="Nakayama A."/>
            <person name="Nishizaka S."/>
            <person name="Nomoto H."/>
            <person name="Ohta F."/>
            <person name="Oishi K."/>
            <person name="Rigoutsos I."/>
            <person name="Sano M."/>
            <person name="Sasaki A."/>
            <person name="Sasakura Y."/>
            <person name="Shoguchi E."/>
            <person name="Shin-i T."/>
            <person name="Spagnuolo A."/>
            <person name="Stainier D."/>
            <person name="Suzuki M.M."/>
            <person name="Tassy O."/>
            <person name="Takatori N."/>
            <person name="Tokuoka M."/>
            <person name="Yagi K."/>
            <person name="Yoshizaki F."/>
            <person name="Wada S."/>
            <person name="Zhang C."/>
            <person name="Hyatt P.D."/>
            <person name="Larimer F."/>
            <person name="Detter C."/>
            <person name="Doggett N."/>
            <person name="Glavina T."/>
            <person name="Hawkins T."/>
            <person name="Richardson P."/>
            <person name="Lucas S."/>
            <person name="Kohara Y."/>
            <person name="Levine M."/>
            <person name="Satoh N."/>
            <person name="Rokhsar D.S."/>
        </authorList>
    </citation>
    <scope>NUCLEOTIDE SEQUENCE [LARGE SCALE GENOMIC DNA]</scope>
</reference>
<dbReference type="Proteomes" id="UP000008144">
    <property type="component" value="Unassembled WGS sequence"/>
</dbReference>
<keyword evidence="2" id="KW-1185">Reference proteome</keyword>
<evidence type="ECO:0000313" key="2">
    <source>
        <dbReference type="Proteomes" id="UP000008144"/>
    </source>
</evidence>
<organism evidence="1 2">
    <name type="scientific">Ciona intestinalis</name>
    <name type="common">Transparent sea squirt</name>
    <name type="synonym">Ascidia intestinalis</name>
    <dbReference type="NCBI Taxonomy" id="7719"/>
    <lineage>
        <taxon>Eukaryota</taxon>
        <taxon>Metazoa</taxon>
        <taxon>Chordata</taxon>
        <taxon>Tunicata</taxon>
        <taxon>Ascidiacea</taxon>
        <taxon>Phlebobranchia</taxon>
        <taxon>Cionidae</taxon>
        <taxon>Ciona</taxon>
    </lineage>
</organism>
<accession>F6YL47</accession>
<reference evidence="1" key="3">
    <citation type="submission" date="2025-09" db="UniProtKB">
        <authorList>
            <consortium name="Ensembl"/>
        </authorList>
    </citation>
    <scope>IDENTIFICATION</scope>
</reference>
<dbReference type="AlphaFoldDB" id="F6YL47"/>
<sequence length="94" mass="10167">MFGYMLLSKRGVGGDLITEDEISNSLYEMVNLIAGPGHNLPTPFPMLPKPNVDSFTTAIPATTTVDQQTTATTTVYPQVQQSLSAISNYSEQIT</sequence>
<evidence type="ECO:0000313" key="1">
    <source>
        <dbReference type="Ensembl" id="ENSCINP00000001858.3"/>
    </source>
</evidence>
<name>F6YL47_CIOIN</name>